<reference evidence="2 3" key="1">
    <citation type="journal article" date="2015" name="Genome Announc.">
        <title>Expanding the biotechnology potential of lactobacilli through comparative genomics of 213 strains and associated genera.</title>
        <authorList>
            <person name="Sun Z."/>
            <person name="Harris H.M."/>
            <person name="McCann A."/>
            <person name="Guo C."/>
            <person name="Argimon S."/>
            <person name="Zhang W."/>
            <person name="Yang X."/>
            <person name="Jeffery I.B."/>
            <person name="Cooney J.C."/>
            <person name="Kagawa T.F."/>
            <person name="Liu W."/>
            <person name="Song Y."/>
            <person name="Salvetti E."/>
            <person name="Wrobel A."/>
            <person name="Rasinkangas P."/>
            <person name="Parkhill J."/>
            <person name="Rea M.C."/>
            <person name="O'Sullivan O."/>
            <person name="Ritari J."/>
            <person name="Douillard F.P."/>
            <person name="Paul Ross R."/>
            <person name="Yang R."/>
            <person name="Briner A.E."/>
            <person name="Felis G.E."/>
            <person name="de Vos W.M."/>
            <person name="Barrangou R."/>
            <person name="Klaenhammer T.R."/>
            <person name="Caufield P.W."/>
            <person name="Cui Y."/>
            <person name="Zhang H."/>
            <person name="O'Toole P.W."/>
        </authorList>
    </citation>
    <scope>NUCLEOTIDE SEQUENCE [LARGE SCALE GENOMIC DNA]</scope>
    <source>
        <strain evidence="2 3">DSM 14500</strain>
    </source>
</reference>
<accession>A0A0R1QPX8</accession>
<dbReference type="InterPro" id="IPR010387">
    <property type="entry name" value="QueT"/>
</dbReference>
<dbReference type="EMBL" id="AZEZ01000050">
    <property type="protein sequence ID" value="KRL44277.1"/>
    <property type="molecule type" value="Genomic_DNA"/>
</dbReference>
<evidence type="ECO:0000313" key="2">
    <source>
        <dbReference type="EMBL" id="KRL44277.1"/>
    </source>
</evidence>
<evidence type="ECO:0000256" key="1">
    <source>
        <dbReference type="SAM" id="Phobius"/>
    </source>
</evidence>
<protein>
    <recommendedName>
        <fullName evidence="4">QueT transporter family protein</fullName>
    </recommendedName>
</protein>
<dbReference type="Gene3D" id="1.10.1760.20">
    <property type="match status" value="1"/>
</dbReference>
<dbReference type="PANTHER" id="PTHR40044">
    <property type="entry name" value="INTEGRAL MEMBRANE PROTEIN-RELATED"/>
    <property type="match status" value="1"/>
</dbReference>
<dbReference type="Proteomes" id="UP000050872">
    <property type="component" value="Unassembled WGS sequence"/>
</dbReference>
<feature type="transmembrane region" description="Helical" evidence="1">
    <location>
        <begin position="63"/>
        <end position="80"/>
    </location>
</feature>
<keyword evidence="1" id="KW-1133">Transmembrane helix</keyword>
<name>A0A0R1QPX8_9LACO</name>
<evidence type="ECO:0008006" key="4">
    <source>
        <dbReference type="Google" id="ProtNLM"/>
    </source>
</evidence>
<comment type="caution">
    <text evidence="2">The sequence shown here is derived from an EMBL/GenBank/DDBJ whole genome shotgun (WGS) entry which is preliminary data.</text>
</comment>
<proteinExistence type="predicted"/>
<dbReference type="PATRIC" id="fig|1423770.3.peg.137"/>
<keyword evidence="1" id="KW-0812">Transmembrane</keyword>
<organism evidence="2 3">
    <name type="scientific">Companilactobacillus mindensis DSM 14500</name>
    <dbReference type="NCBI Taxonomy" id="1423770"/>
    <lineage>
        <taxon>Bacteria</taxon>
        <taxon>Bacillati</taxon>
        <taxon>Bacillota</taxon>
        <taxon>Bacilli</taxon>
        <taxon>Lactobacillales</taxon>
        <taxon>Lactobacillaceae</taxon>
        <taxon>Companilactobacillus</taxon>
    </lineage>
</organism>
<keyword evidence="3" id="KW-1185">Reference proteome</keyword>
<dbReference type="STRING" id="1423770.FD29_GL000138"/>
<dbReference type="Pfam" id="PF06177">
    <property type="entry name" value="QueT"/>
    <property type="match status" value="1"/>
</dbReference>
<dbReference type="PIRSF" id="PIRSF031501">
    <property type="entry name" value="QueT"/>
    <property type="match status" value="1"/>
</dbReference>
<feature type="transmembrane region" description="Helical" evidence="1">
    <location>
        <begin position="20"/>
        <end position="42"/>
    </location>
</feature>
<sequence length="173" mass="18996">MNKNSGGFILSNLKTRDITQLALIAALYVAITIAPGISAFSYGQIQFRVSEILMLLPFFNHKYSWSLIIGCLISNIFSAQLGMYDIVLGTLATAVACLIITRIPAKNNLLWTVPVVCAVVNGIIVGAELHFVLKLPFWLNLVTVGFGELVVVAIGAVIFYFLMKNQNFSKLIR</sequence>
<feature type="transmembrane region" description="Helical" evidence="1">
    <location>
        <begin position="110"/>
        <end position="131"/>
    </location>
</feature>
<evidence type="ECO:0000313" key="3">
    <source>
        <dbReference type="Proteomes" id="UP000050872"/>
    </source>
</evidence>
<dbReference type="PANTHER" id="PTHR40044:SF1">
    <property type="entry name" value="INTEGRAL MEMBRANE PROTEIN"/>
    <property type="match status" value="1"/>
</dbReference>
<feature type="transmembrane region" description="Helical" evidence="1">
    <location>
        <begin position="137"/>
        <end position="163"/>
    </location>
</feature>
<keyword evidence="1" id="KW-0472">Membrane</keyword>
<dbReference type="AlphaFoldDB" id="A0A0R1QPX8"/>
<gene>
    <name evidence="2" type="ORF">FD29_GL000138</name>
</gene>